<dbReference type="Gene3D" id="3.30.70.100">
    <property type="match status" value="1"/>
</dbReference>
<keyword evidence="1" id="KW-0472">Membrane</keyword>
<dbReference type="PANTHER" id="PTHR37811:SF2">
    <property type="entry name" value="ABM DOMAIN-CONTAINING PROTEIN"/>
    <property type="match status" value="1"/>
</dbReference>
<keyword evidence="1" id="KW-1133">Transmembrane helix</keyword>
<accession>A0ABD3PNJ3</accession>
<keyword evidence="3" id="KW-1185">Reference proteome</keyword>
<protein>
    <recommendedName>
        <fullName evidence="4">ABM domain-containing protein</fullName>
    </recommendedName>
</protein>
<comment type="caution">
    <text evidence="2">The sequence shown here is derived from an EMBL/GenBank/DDBJ whole genome shotgun (WGS) entry which is preliminary data.</text>
</comment>
<dbReference type="PANTHER" id="PTHR37811">
    <property type="entry name" value="BLL5343 PROTEIN"/>
    <property type="match status" value="1"/>
</dbReference>
<reference evidence="2 3" key="1">
    <citation type="submission" date="2024-10" db="EMBL/GenBank/DDBJ databases">
        <title>Updated reference genomes for cyclostephanoid diatoms.</title>
        <authorList>
            <person name="Roberts W.R."/>
            <person name="Alverson A.J."/>
        </authorList>
    </citation>
    <scope>NUCLEOTIDE SEQUENCE [LARGE SCALE GENOMIC DNA]</scope>
    <source>
        <strain evidence="2 3">AJA010-31</strain>
    </source>
</reference>
<proteinExistence type="predicted"/>
<dbReference type="EMBL" id="JALLPJ020000519">
    <property type="protein sequence ID" value="KAL3789568.1"/>
    <property type="molecule type" value="Genomic_DNA"/>
</dbReference>
<dbReference type="Proteomes" id="UP001530400">
    <property type="component" value="Unassembled WGS sequence"/>
</dbReference>
<gene>
    <name evidence="2" type="ORF">ACHAWO_009131</name>
</gene>
<dbReference type="InterPro" id="IPR011008">
    <property type="entry name" value="Dimeric_a/b-barrel"/>
</dbReference>
<evidence type="ECO:0000256" key="1">
    <source>
        <dbReference type="SAM" id="Phobius"/>
    </source>
</evidence>
<sequence>MKSTTTCTADTSHGGMTIAAFIIAIFGLCVGIAALVMSIINTVRIRRIRRRLDDCKDTPEAIHDRTTHIKSNSNAVSAIFHPSIKPPYYACIFTSRLNLSEPKAIDGYSILADEMEQLAKRQEGYLGIDSSTRNTDGMGITISYWRTEDDIKRWKLQVDHRAFYVRHG</sequence>
<evidence type="ECO:0000313" key="2">
    <source>
        <dbReference type="EMBL" id="KAL3789568.1"/>
    </source>
</evidence>
<name>A0ABD3PNJ3_9STRA</name>
<evidence type="ECO:0000313" key="3">
    <source>
        <dbReference type="Proteomes" id="UP001530400"/>
    </source>
</evidence>
<dbReference type="SUPFAM" id="SSF54909">
    <property type="entry name" value="Dimeric alpha+beta barrel"/>
    <property type="match status" value="1"/>
</dbReference>
<dbReference type="InterPro" id="IPR052936">
    <property type="entry name" value="Jasmonate_Hydroxylase-like"/>
</dbReference>
<dbReference type="AlphaFoldDB" id="A0ABD3PNJ3"/>
<organism evidence="2 3">
    <name type="scientific">Cyclotella atomus</name>
    <dbReference type="NCBI Taxonomy" id="382360"/>
    <lineage>
        <taxon>Eukaryota</taxon>
        <taxon>Sar</taxon>
        <taxon>Stramenopiles</taxon>
        <taxon>Ochrophyta</taxon>
        <taxon>Bacillariophyta</taxon>
        <taxon>Coscinodiscophyceae</taxon>
        <taxon>Thalassiosirophycidae</taxon>
        <taxon>Stephanodiscales</taxon>
        <taxon>Stephanodiscaceae</taxon>
        <taxon>Cyclotella</taxon>
    </lineage>
</organism>
<feature type="transmembrane region" description="Helical" evidence="1">
    <location>
        <begin position="18"/>
        <end position="40"/>
    </location>
</feature>
<keyword evidence="1" id="KW-0812">Transmembrane</keyword>
<evidence type="ECO:0008006" key="4">
    <source>
        <dbReference type="Google" id="ProtNLM"/>
    </source>
</evidence>